<proteinExistence type="predicted"/>
<dbReference type="InParanoid" id="A0A2P5C4K4"/>
<organism evidence="1 2">
    <name type="scientific">Trema orientale</name>
    <name type="common">Charcoal tree</name>
    <name type="synonym">Celtis orientalis</name>
    <dbReference type="NCBI Taxonomy" id="63057"/>
    <lineage>
        <taxon>Eukaryota</taxon>
        <taxon>Viridiplantae</taxon>
        <taxon>Streptophyta</taxon>
        <taxon>Embryophyta</taxon>
        <taxon>Tracheophyta</taxon>
        <taxon>Spermatophyta</taxon>
        <taxon>Magnoliopsida</taxon>
        <taxon>eudicotyledons</taxon>
        <taxon>Gunneridae</taxon>
        <taxon>Pentapetalae</taxon>
        <taxon>rosids</taxon>
        <taxon>fabids</taxon>
        <taxon>Rosales</taxon>
        <taxon>Cannabaceae</taxon>
        <taxon>Trema</taxon>
    </lineage>
</organism>
<evidence type="ECO:0000313" key="2">
    <source>
        <dbReference type="Proteomes" id="UP000237000"/>
    </source>
</evidence>
<dbReference type="AlphaFoldDB" id="A0A2P5C4K4"/>
<name>A0A2P5C4K4_TREOI</name>
<dbReference type="EMBL" id="JXTC01000414">
    <property type="protein sequence ID" value="PON55951.1"/>
    <property type="molecule type" value="Genomic_DNA"/>
</dbReference>
<reference evidence="2" key="1">
    <citation type="submission" date="2016-06" db="EMBL/GenBank/DDBJ databases">
        <title>Parallel loss of symbiosis genes in relatives of nitrogen-fixing non-legume Parasponia.</title>
        <authorList>
            <person name="Van Velzen R."/>
            <person name="Holmer R."/>
            <person name="Bu F."/>
            <person name="Rutten L."/>
            <person name="Van Zeijl A."/>
            <person name="Liu W."/>
            <person name="Santuari L."/>
            <person name="Cao Q."/>
            <person name="Sharma T."/>
            <person name="Shen D."/>
            <person name="Roswanjaya Y."/>
            <person name="Wardhani T."/>
            <person name="Kalhor M.S."/>
            <person name="Jansen J."/>
            <person name="Van den Hoogen J."/>
            <person name="Gungor B."/>
            <person name="Hartog M."/>
            <person name="Hontelez J."/>
            <person name="Verver J."/>
            <person name="Yang W.-C."/>
            <person name="Schijlen E."/>
            <person name="Repin R."/>
            <person name="Schilthuizen M."/>
            <person name="Schranz E."/>
            <person name="Heidstra R."/>
            <person name="Miyata K."/>
            <person name="Fedorova E."/>
            <person name="Kohlen W."/>
            <person name="Bisseling T."/>
            <person name="Smit S."/>
            <person name="Geurts R."/>
        </authorList>
    </citation>
    <scope>NUCLEOTIDE SEQUENCE [LARGE SCALE GENOMIC DNA]</scope>
    <source>
        <strain evidence="2">cv. RG33-2</strain>
    </source>
</reference>
<sequence length="143" mass="16471">MSFNSFAPFTSDHVYYVPRQTMLLNIDPMLRVSRQCHVYGLEHGQVEVESLDESVEERRRVGVRLLLHQGDHFGGERLHHSEKLVSWIVHVDALVRGVVELKREVHREGLAGPDAKHFSGYIGGEDRHSIELNWDFEVLRDCG</sequence>
<keyword evidence="2" id="KW-1185">Reference proteome</keyword>
<dbReference type="OrthoDB" id="10291841at2759"/>
<dbReference type="Proteomes" id="UP000237000">
    <property type="component" value="Unassembled WGS sequence"/>
</dbReference>
<accession>A0A2P5C4K4</accession>
<evidence type="ECO:0000313" key="1">
    <source>
        <dbReference type="EMBL" id="PON55951.1"/>
    </source>
</evidence>
<gene>
    <name evidence="1" type="ORF">TorRG33x02_298160</name>
</gene>
<comment type="caution">
    <text evidence="1">The sequence shown here is derived from an EMBL/GenBank/DDBJ whole genome shotgun (WGS) entry which is preliminary data.</text>
</comment>
<protein>
    <submittedName>
        <fullName evidence="1">Uncharacterized protein</fullName>
    </submittedName>
</protein>